<dbReference type="InterPro" id="IPR036390">
    <property type="entry name" value="WH_DNA-bd_sf"/>
</dbReference>
<dbReference type="PANTHER" id="PTHR33516">
    <property type="entry name" value="LEXA REPRESSOR"/>
    <property type="match status" value="1"/>
</dbReference>
<reference evidence="12 13" key="1">
    <citation type="journal article" date="2016" name="Nat. Commun.">
        <title>Thousands of microbial genomes shed light on interconnected biogeochemical processes in an aquifer system.</title>
        <authorList>
            <person name="Anantharaman K."/>
            <person name="Brown C.T."/>
            <person name="Hug L.A."/>
            <person name="Sharon I."/>
            <person name="Castelle C.J."/>
            <person name="Probst A.J."/>
            <person name="Thomas B.C."/>
            <person name="Singh A."/>
            <person name="Wilkins M.J."/>
            <person name="Karaoz U."/>
            <person name="Brodie E.L."/>
            <person name="Williams K.H."/>
            <person name="Hubbard S.S."/>
            <person name="Banfield J.F."/>
        </authorList>
    </citation>
    <scope>NUCLEOTIDE SEQUENCE [LARGE SCALE GENOMIC DNA]</scope>
</reference>
<dbReference type="InterPro" id="IPR015927">
    <property type="entry name" value="Peptidase_S24_S26A/B/C"/>
</dbReference>
<dbReference type="PANTHER" id="PTHR33516:SF2">
    <property type="entry name" value="LEXA REPRESSOR-RELATED"/>
    <property type="match status" value="1"/>
</dbReference>
<keyword evidence="8" id="KW-0234">DNA repair</keyword>
<comment type="caution">
    <text evidence="12">The sequence shown here is derived from an EMBL/GenBank/DDBJ whole genome shotgun (WGS) entry which is preliminary data.</text>
</comment>
<feature type="domain" description="LexA repressor DNA-binding" evidence="11">
    <location>
        <begin position="10"/>
        <end position="69"/>
    </location>
</feature>
<evidence type="ECO:0000256" key="5">
    <source>
        <dbReference type="ARBA" id="ARBA00023015"/>
    </source>
</evidence>
<dbReference type="NCBIfam" id="TIGR00498">
    <property type="entry name" value="lexA"/>
    <property type="match status" value="1"/>
</dbReference>
<keyword evidence="7" id="KW-0804">Transcription</keyword>
<dbReference type="GO" id="GO:0006281">
    <property type="term" value="P:DNA repair"/>
    <property type="evidence" value="ECO:0007669"/>
    <property type="project" value="UniProtKB-KW"/>
</dbReference>
<dbReference type="Proteomes" id="UP000178851">
    <property type="component" value="Unassembled WGS sequence"/>
</dbReference>
<dbReference type="Pfam" id="PF00717">
    <property type="entry name" value="Peptidase_S24"/>
    <property type="match status" value="1"/>
</dbReference>
<dbReference type="Gene3D" id="1.10.10.10">
    <property type="entry name" value="Winged helix-like DNA-binding domain superfamily/Winged helix DNA-binding domain"/>
    <property type="match status" value="1"/>
</dbReference>
<dbReference type="Pfam" id="PF01726">
    <property type="entry name" value="LexA_DNA_bind"/>
    <property type="match status" value="1"/>
</dbReference>
<keyword evidence="4" id="KW-0378">Hydrolase</keyword>
<dbReference type="InterPro" id="IPR006199">
    <property type="entry name" value="LexA_DNA-bd_dom"/>
</dbReference>
<evidence type="ECO:0000313" key="12">
    <source>
        <dbReference type="EMBL" id="OGM26605.1"/>
    </source>
</evidence>
<dbReference type="GO" id="GO:0004252">
    <property type="term" value="F:serine-type endopeptidase activity"/>
    <property type="evidence" value="ECO:0007669"/>
    <property type="project" value="InterPro"/>
</dbReference>
<dbReference type="GO" id="GO:0045892">
    <property type="term" value="P:negative regulation of DNA-templated transcription"/>
    <property type="evidence" value="ECO:0007669"/>
    <property type="project" value="InterPro"/>
</dbReference>
<dbReference type="Gene3D" id="2.10.109.10">
    <property type="entry name" value="Umud Fragment, subunit A"/>
    <property type="match status" value="1"/>
</dbReference>
<dbReference type="CDD" id="cd06529">
    <property type="entry name" value="S24_LexA-like"/>
    <property type="match status" value="1"/>
</dbReference>
<dbReference type="AlphaFoldDB" id="A0A1F7YJ87"/>
<gene>
    <name evidence="12" type="ORF">A2627_01115</name>
</gene>
<evidence type="ECO:0000256" key="6">
    <source>
        <dbReference type="ARBA" id="ARBA00023125"/>
    </source>
</evidence>
<dbReference type="SUPFAM" id="SSF46785">
    <property type="entry name" value="Winged helix' DNA-binding domain"/>
    <property type="match status" value="1"/>
</dbReference>
<dbReference type="InterPro" id="IPR006200">
    <property type="entry name" value="LexA"/>
</dbReference>
<dbReference type="InterPro" id="IPR036286">
    <property type="entry name" value="LexA/Signal_pep-like_sf"/>
</dbReference>
<sequence length="200" mass="22402">MIVKNQTPPTPKQKKALDFINAFRLKNGYSPSLNEIAHHFGKSISTAQHFVEELREKGQLLKEENVARGISSASEAVRQIFKLGYIAAGSPIEPIENPEPIDVPISLLKDLGNYYALEVKGDSMVEDSIEDGDTILVRHQQTANSGDRIVAITENGVTLKVLRFKSGKPYLEPRNKNLDNIYPKRLEIRGKFYGLIRKGE</sequence>
<dbReference type="GO" id="GO:0006508">
    <property type="term" value="P:proteolysis"/>
    <property type="evidence" value="ECO:0007669"/>
    <property type="project" value="InterPro"/>
</dbReference>
<keyword evidence="5" id="KW-0805">Transcription regulation</keyword>
<evidence type="ECO:0000313" key="13">
    <source>
        <dbReference type="Proteomes" id="UP000178851"/>
    </source>
</evidence>
<keyword evidence="2" id="KW-0235">DNA replication</keyword>
<dbReference type="SUPFAM" id="SSF51306">
    <property type="entry name" value="LexA/Signal peptidase"/>
    <property type="match status" value="1"/>
</dbReference>
<accession>A0A1F7YJ87</accession>
<evidence type="ECO:0000256" key="8">
    <source>
        <dbReference type="ARBA" id="ARBA00023204"/>
    </source>
</evidence>
<evidence type="ECO:0000256" key="9">
    <source>
        <dbReference type="ARBA" id="ARBA00023236"/>
    </source>
</evidence>
<keyword evidence="9" id="KW-0742">SOS response</keyword>
<dbReference type="GO" id="GO:0003677">
    <property type="term" value="F:DNA binding"/>
    <property type="evidence" value="ECO:0007669"/>
    <property type="project" value="UniProtKB-KW"/>
</dbReference>
<feature type="domain" description="Peptidase S24/S26A/S26B/S26C" evidence="10">
    <location>
        <begin position="84"/>
        <end position="191"/>
    </location>
</feature>
<dbReference type="GO" id="GO:0009432">
    <property type="term" value="P:SOS response"/>
    <property type="evidence" value="ECO:0007669"/>
    <property type="project" value="UniProtKB-KW"/>
</dbReference>
<proteinExistence type="predicted"/>
<evidence type="ECO:0000256" key="3">
    <source>
        <dbReference type="ARBA" id="ARBA00022763"/>
    </source>
</evidence>
<evidence type="ECO:0000256" key="1">
    <source>
        <dbReference type="ARBA" id="ARBA00022491"/>
    </source>
</evidence>
<evidence type="ECO:0000256" key="7">
    <source>
        <dbReference type="ARBA" id="ARBA00023163"/>
    </source>
</evidence>
<dbReference type="InterPro" id="IPR039418">
    <property type="entry name" value="LexA-like"/>
</dbReference>
<keyword evidence="1" id="KW-0678">Repressor</keyword>
<dbReference type="GO" id="GO:0006260">
    <property type="term" value="P:DNA replication"/>
    <property type="evidence" value="ECO:0007669"/>
    <property type="project" value="UniProtKB-KW"/>
</dbReference>
<dbReference type="InterPro" id="IPR050077">
    <property type="entry name" value="LexA_repressor"/>
</dbReference>
<evidence type="ECO:0000259" key="10">
    <source>
        <dbReference type="Pfam" id="PF00717"/>
    </source>
</evidence>
<evidence type="ECO:0000259" key="11">
    <source>
        <dbReference type="Pfam" id="PF01726"/>
    </source>
</evidence>
<evidence type="ECO:0000256" key="2">
    <source>
        <dbReference type="ARBA" id="ARBA00022705"/>
    </source>
</evidence>
<organism evidence="12 13">
    <name type="scientific">Candidatus Woesebacteria bacterium RIFCSPHIGHO2_01_FULL_39_28</name>
    <dbReference type="NCBI Taxonomy" id="1802496"/>
    <lineage>
        <taxon>Bacteria</taxon>
        <taxon>Candidatus Woeseibacteriota</taxon>
    </lineage>
</organism>
<dbReference type="EMBL" id="MGGI01000012">
    <property type="protein sequence ID" value="OGM26605.1"/>
    <property type="molecule type" value="Genomic_DNA"/>
</dbReference>
<name>A0A1F7YJ87_9BACT</name>
<evidence type="ECO:0000256" key="4">
    <source>
        <dbReference type="ARBA" id="ARBA00022801"/>
    </source>
</evidence>
<keyword evidence="6" id="KW-0238">DNA-binding</keyword>
<dbReference type="InterPro" id="IPR036388">
    <property type="entry name" value="WH-like_DNA-bd_sf"/>
</dbReference>
<protein>
    <submittedName>
        <fullName evidence="12">Repressor LexA</fullName>
    </submittedName>
</protein>
<keyword evidence="3" id="KW-0227">DNA damage</keyword>